<evidence type="ECO:0000313" key="2">
    <source>
        <dbReference type="Proteomes" id="UP001150924"/>
    </source>
</evidence>
<proteinExistence type="predicted"/>
<gene>
    <name evidence="1" type="ORF">OV079_00530</name>
</gene>
<accession>A0A9X3IUP3</accession>
<evidence type="ECO:0000313" key="1">
    <source>
        <dbReference type="EMBL" id="MCY1004075.1"/>
    </source>
</evidence>
<dbReference type="Proteomes" id="UP001150924">
    <property type="component" value="Unassembled WGS sequence"/>
</dbReference>
<protein>
    <submittedName>
        <fullName evidence="1">Uncharacterized protein</fullName>
    </submittedName>
</protein>
<dbReference type="AlphaFoldDB" id="A0A9X3IUP3"/>
<sequence>MMTVDDVIQRLRSEGDVGRSWYEIYRDPRPLEPAALARLRLPDGSELPAELAAWLAYDAAWLPLLDPSAPLAAPRLNLSPLREILARWLVTSADGAQDPADPSGAELLAAWIDLLPERGLAEAPSLELPMSGSQEHVLVLRPGREPRVLGCDRRYEFWWKYDSFGQFLAHWFGYESMA</sequence>
<reference evidence="1" key="1">
    <citation type="submission" date="2022-11" db="EMBL/GenBank/DDBJ databases">
        <title>Minimal conservation of predation-associated metabolite biosynthetic gene clusters underscores biosynthetic potential of Myxococcota including descriptions for ten novel species: Archangium lansinium sp. nov., Myxococcus landrumus sp. nov., Nannocystis bai.</title>
        <authorList>
            <person name="Ahearne A."/>
            <person name="Stevens C."/>
            <person name="Phillips K."/>
        </authorList>
    </citation>
    <scope>NUCLEOTIDE SEQUENCE</scope>
    <source>
        <strain evidence="1">Na p29</strain>
    </source>
</reference>
<dbReference type="RefSeq" id="WP_267765603.1">
    <property type="nucleotide sequence ID" value="NZ_JAPNKE010000002.1"/>
</dbReference>
<comment type="caution">
    <text evidence="1">The sequence shown here is derived from an EMBL/GenBank/DDBJ whole genome shotgun (WGS) entry which is preliminary data.</text>
</comment>
<dbReference type="EMBL" id="JAPNKE010000002">
    <property type="protein sequence ID" value="MCY1004075.1"/>
    <property type="molecule type" value="Genomic_DNA"/>
</dbReference>
<name>A0A9X3IUP3_9BACT</name>
<organism evidence="1 2">
    <name type="scientific">Nannocystis pusilla</name>
    <dbReference type="NCBI Taxonomy" id="889268"/>
    <lineage>
        <taxon>Bacteria</taxon>
        <taxon>Pseudomonadati</taxon>
        <taxon>Myxococcota</taxon>
        <taxon>Polyangia</taxon>
        <taxon>Nannocystales</taxon>
        <taxon>Nannocystaceae</taxon>
        <taxon>Nannocystis</taxon>
    </lineage>
</organism>
<keyword evidence="2" id="KW-1185">Reference proteome</keyword>